<keyword evidence="1" id="KW-0812">Transmembrane</keyword>
<feature type="transmembrane region" description="Helical" evidence="1">
    <location>
        <begin position="429"/>
        <end position="448"/>
    </location>
</feature>
<feature type="transmembrane region" description="Helical" evidence="1">
    <location>
        <begin position="95"/>
        <end position="111"/>
    </location>
</feature>
<feature type="transmembrane region" description="Helical" evidence="1">
    <location>
        <begin position="372"/>
        <end position="393"/>
    </location>
</feature>
<comment type="caution">
    <text evidence="2">The sequence shown here is derived from an EMBL/GenBank/DDBJ whole genome shotgun (WGS) entry which is preliminary data.</text>
</comment>
<gene>
    <name evidence="2" type="ORF">UX85_C0006G0035</name>
</gene>
<feature type="transmembrane region" description="Helical" evidence="1">
    <location>
        <begin position="405"/>
        <end position="423"/>
    </location>
</feature>
<proteinExistence type="predicted"/>
<feature type="transmembrane region" description="Helical" evidence="1">
    <location>
        <begin position="175"/>
        <end position="205"/>
    </location>
</feature>
<feature type="transmembrane region" description="Helical" evidence="1">
    <location>
        <begin position="12"/>
        <end position="31"/>
    </location>
</feature>
<keyword evidence="1" id="KW-1133">Transmembrane helix</keyword>
<evidence type="ECO:0000313" key="3">
    <source>
        <dbReference type="Proteomes" id="UP000033860"/>
    </source>
</evidence>
<evidence type="ECO:0000256" key="1">
    <source>
        <dbReference type="SAM" id="Phobius"/>
    </source>
</evidence>
<evidence type="ECO:0000313" key="2">
    <source>
        <dbReference type="EMBL" id="KKU60901.1"/>
    </source>
</evidence>
<evidence type="ECO:0008006" key="4">
    <source>
        <dbReference type="Google" id="ProtNLM"/>
    </source>
</evidence>
<feature type="transmembrane region" description="Helical" evidence="1">
    <location>
        <begin position="217"/>
        <end position="238"/>
    </location>
</feature>
<dbReference type="EMBL" id="LCNT01000006">
    <property type="protein sequence ID" value="KKU60901.1"/>
    <property type="molecule type" value="Genomic_DNA"/>
</dbReference>
<organism evidence="2 3">
    <name type="scientific">Candidatus Beckwithbacteria bacterium GW2011_GWB1_47_15</name>
    <dbReference type="NCBI Taxonomy" id="1618371"/>
    <lineage>
        <taxon>Bacteria</taxon>
        <taxon>Candidatus Beckwithiibacteriota</taxon>
    </lineage>
</organism>
<reference evidence="2 3" key="1">
    <citation type="journal article" date="2015" name="Nature">
        <title>rRNA introns, odd ribosomes, and small enigmatic genomes across a large radiation of phyla.</title>
        <authorList>
            <person name="Brown C.T."/>
            <person name="Hug L.A."/>
            <person name="Thomas B.C."/>
            <person name="Sharon I."/>
            <person name="Castelle C.J."/>
            <person name="Singh A."/>
            <person name="Wilkins M.J."/>
            <person name="Williams K.H."/>
            <person name="Banfield J.F."/>
        </authorList>
    </citation>
    <scope>NUCLEOTIDE SEQUENCE [LARGE SCALE GENOMIC DNA]</scope>
</reference>
<dbReference type="Proteomes" id="UP000033860">
    <property type="component" value="Unassembled WGS sequence"/>
</dbReference>
<keyword evidence="1" id="KW-0472">Membrane</keyword>
<protein>
    <recommendedName>
        <fullName evidence="4">Glycosyltransferase RgtA/B/C/D-like domain-containing protein</fullName>
    </recommendedName>
</protein>
<feature type="transmembrane region" description="Helical" evidence="1">
    <location>
        <begin position="336"/>
        <end position="360"/>
    </location>
</feature>
<feature type="transmembrane region" description="Helical" evidence="1">
    <location>
        <begin position="123"/>
        <end position="139"/>
    </location>
</feature>
<sequence>MLNLGKRKHKLGLITLLGLFAFLFLHNAWLYSPFGGYDKSLHMAYAKILTFEHRIPTYEETPESYNPPTFYFMSGKLAQVFTPVFRDDFFEALKSWQILMALLVPLAGWFWFDIFKRLNKDKYSGWLFLIWLLSLPVLNKMVPMYNLEIPQFIFTSFLVWFFTKQVLPKPTLGKIVVLGVFSGMILSLRLMSVTLIVSLGLALIFTDLVKRADPKLIAAHFLIFALITLLLGGQYYFFYRDEGALGDKVERRTYLPLWQRQPSTFYTGVFPRLLFTRPVRPYFPNSFIPIFYSDFWGDYWNYYPQRRFGFTIDDLRKSRLFITPERISRLAWQNRVNLIPTIIIILGVLRAITYTIKSIIDKKLTHKNLAEVFLTLLFVITFVAFGYINLKFANTYKGDTIKASYILYAIPVLIYFATQFVTSLKKHKLIYFSVMTLILTSIIFNLEFNFF</sequence>
<dbReference type="AlphaFoldDB" id="A0A0G1RUW8"/>
<name>A0A0G1RUW8_9BACT</name>
<feature type="transmembrane region" description="Helical" evidence="1">
    <location>
        <begin position="145"/>
        <end position="163"/>
    </location>
</feature>
<accession>A0A0G1RUW8</accession>